<accession>A0A146KB10</accession>
<protein>
    <submittedName>
        <fullName evidence="1">Uncharacterized protein</fullName>
    </submittedName>
</protein>
<name>A0A146KB10_9EUKA</name>
<feature type="non-terminal residue" evidence="1">
    <location>
        <position position="1"/>
    </location>
</feature>
<proteinExistence type="predicted"/>
<dbReference type="SUPFAM" id="SSF53098">
    <property type="entry name" value="Ribonuclease H-like"/>
    <property type="match status" value="1"/>
</dbReference>
<dbReference type="InterPro" id="IPR012337">
    <property type="entry name" value="RNaseH-like_sf"/>
</dbReference>
<dbReference type="AlphaFoldDB" id="A0A146KB10"/>
<gene>
    <name evidence="1" type="ORF">TPC1_15328</name>
</gene>
<organism evidence="1">
    <name type="scientific">Trepomonas sp. PC1</name>
    <dbReference type="NCBI Taxonomy" id="1076344"/>
    <lineage>
        <taxon>Eukaryota</taxon>
        <taxon>Metamonada</taxon>
        <taxon>Diplomonadida</taxon>
        <taxon>Hexamitidae</taxon>
        <taxon>Hexamitinae</taxon>
        <taxon>Trepomonas</taxon>
    </lineage>
</organism>
<sequence length="357" mass="41425">ISILLRTKKLFGKNQEIICVKHPFDNFAYLQTKNTPNELEFFKIKKICTHCSWEQSYPRWLPNTVVAIIENKNEFSAAILKDTIFIYELKSNELKIPLKYKIAQTEDLKLSVPQILPQIQQSQTESQITEQTDLTLTQLTAPIQPLQPKSPFAFAVTDKPTFKNTVFIDFEAYLNEQTVIPSEFGAVRCLGDQVVAEFHCFFELSQNEKDFMAQKQNQSLLSKVQNLTGISYQKLSSKLLQNEFAEAFDKFCVCDWDLVQQLNQKGLNVKIYSQFQQADYCDVFAQGKQLEELLLKRFQSTFGAFVVEFNLWFEFNRVNAHKNRQFQYCEYHKGCKGEHCALDDARYLAQCAKTKAK</sequence>
<reference evidence="1" key="1">
    <citation type="submission" date="2015-07" db="EMBL/GenBank/DDBJ databases">
        <title>Adaptation to a free-living lifestyle via gene acquisitions in the diplomonad Trepomonas sp. PC1.</title>
        <authorList>
            <person name="Xu F."/>
            <person name="Jerlstrom-Hultqvist J."/>
            <person name="Kolisko M."/>
            <person name="Simpson A.G.B."/>
            <person name="Roger A.J."/>
            <person name="Svard S.G."/>
            <person name="Andersson J.O."/>
        </authorList>
    </citation>
    <scope>NUCLEOTIDE SEQUENCE</scope>
    <source>
        <strain evidence="1">PC1</strain>
    </source>
</reference>
<evidence type="ECO:0000313" key="1">
    <source>
        <dbReference type="EMBL" id="JAP92661.1"/>
    </source>
</evidence>
<dbReference type="GO" id="GO:0003676">
    <property type="term" value="F:nucleic acid binding"/>
    <property type="evidence" value="ECO:0007669"/>
    <property type="project" value="InterPro"/>
</dbReference>
<dbReference type="EMBL" id="GDID01003945">
    <property type="protein sequence ID" value="JAP92661.1"/>
    <property type="molecule type" value="Transcribed_RNA"/>
</dbReference>
<feature type="non-terminal residue" evidence="1">
    <location>
        <position position="357"/>
    </location>
</feature>
<dbReference type="Gene3D" id="3.30.420.10">
    <property type="entry name" value="Ribonuclease H-like superfamily/Ribonuclease H"/>
    <property type="match status" value="1"/>
</dbReference>
<dbReference type="InterPro" id="IPR036397">
    <property type="entry name" value="RNaseH_sf"/>
</dbReference>